<reference evidence="1 2" key="1">
    <citation type="submission" date="2024-05" db="EMBL/GenBank/DDBJ databases">
        <title>Haplotype-resolved chromosome-level genome assembly of Huyou (Citrus changshanensis).</title>
        <authorList>
            <person name="Miao C."/>
            <person name="Chen W."/>
            <person name="Wu Y."/>
            <person name="Wang L."/>
            <person name="Zhao S."/>
            <person name="Grierson D."/>
            <person name="Xu C."/>
            <person name="Chen K."/>
        </authorList>
    </citation>
    <scope>NUCLEOTIDE SEQUENCE [LARGE SCALE GENOMIC DNA]</scope>
    <source>
        <strain evidence="1">01-14</strain>
        <tissue evidence="1">Leaf</tissue>
    </source>
</reference>
<keyword evidence="2" id="KW-1185">Reference proteome</keyword>
<accession>A0AAP0QNF0</accession>
<comment type="caution">
    <text evidence="1">The sequence shown here is derived from an EMBL/GenBank/DDBJ whole genome shotgun (WGS) entry which is preliminary data.</text>
</comment>
<sequence>MSTSQSQPKQAKVSAPKSRVLKEKKASFIFDGNRKQDHYTRWCFIIYVSSINILEKEYTKGRAGDGSNDVVGSVGVAGERKRAILRLILLVVVGIGCTEIDARASFEGREEGGDYSGAHPACHVAQAVSRYYAVTGVVIFHYELDFRIL</sequence>
<organism evidence="1 2">
    <name type="scientific">Citrus x changshan-huyou</name>
    <dbReference type="NCBI Taxonomy" id="2935761"/>
    <lineage>
        <taxon>Eukaryota</taxon>
        <taxon>Viridiplantae</taxon>
        <taxon>Streptophyta</taxon>
        <taxon>Embryophyta</taxon>
        <taxon>Tracheophyta</taxon>
        <taxon>Spermatophyta</taxon>
        <taxon>Magnoliopsida</taxon>
        <taxon>eudicotyledons</taxon>
        <taxon>Gunneridae</taxon>
        <taxon>Pentapetalae</taxon>
        <taxon>rosids</taxon>
        <taxon>malvids</taxon>
        <taxon>Sapindales</taxon>
        <taxon>Rutaceae</taxon>
        <taxon>Aurantioideae</taxon>
        <taxon>Citrus</taxon>
    </lineage>
</organism>
<name>A0AAP0QNF0_9ROSI</name>
<evidence type="ECO:0000313" key="2">
    <source>
        <dbReference type="Proteomes" id="UP001428341"/>
    </source>
</evidence>
<evidence type="ECO:0000313" key="1">
    <source>
        <dbReference type="EMBL" id="KAK9197617.1"/>
    </source>
</evidence>
<dbReference type="EMBL" id="JBCGBO010000005">
    <property type="protein sequence ID" value="KAK9197617.1"/>
    <property type="molecule type" value="Genomic_DNA"/>
</dbReference>
<dbReference type="Proteomes" id="UP001428341">
    <property type="component" value="Unassembled WGS sequence"/>
</dbReference>
<dbReference type="AlphaFoldDB" id="A0AAP0QNF0"/>
<protein>
    <submittedName>
        <fullName evidence="1">Uncharacterized protein</fullName>
    </submittedName>
</protein>
<gene>
    <name evidence="1" type="ORF">WN944_012800</name>
</gene>
<proteinExistence type="predicted"/>